<dbReference type="AlphaFoldDB" id="A0A0E9SZ83"/>
<reference evidence="2" key="1">
    <citation type="submission" date="2014-11" db="EMBL/GenBank/DDBJ databases">
        <authorList>
            <person name="Amaro Gonzalez C."/>
        </authorList>
    </citation>
    <scope>NUCLEOTIDE SEQUENCE</scope>
</reference>
<organism evidence="2">
    <name type="scientific">Anguilla anguilla</name>
    <name type="common">European freshwater eel</name>
    <name type="synonym">Muraena anguilla</name>
    <dbReference type="NCBI Taxonomy" id="7936"/>
    <lineage>
        <taxon>Eukaryota</taxon>
        <taxon>Metazoa</taxon>
        <taxon>Chordata</taxon>
        <taxon>Craniata</taxon>
        <taxon>Vertebrata</taxon>
        <taxon>Euteleostomi</taxon>
        <taxon>Actinopterygii</taxon>
        <taxon>Neopterygii</taxon>
        <taxon>Teleostei</taxon>
        <taxon>Anguilliformes</taxon>
        <taxon>Anguillidae</taxon>
        <taxon>Anguilla</taxon>
    </lineage>
</organism>
<keyword evidence="1" id="KW-0812">Transmembrane</keyword>
<keyword evidence="1" id="KW-0472">Membrane</keyword>
<evidence type="ECO:0000313" key="2">
    <source>
        <dbReference type="EMBL" id="JAH45798.1"/>
    </source>
</evidence>
<protein>
    <submittedName>
        <fullName evidence="2">Uncharacterized protein</fullName>
    </submittedName>
</protein>
<sequence length="26" mass="3030">MFSKVGWIRVVLTISVSLVYQFQRTA</sequence>
<dbReference type="EMBL" id="GBXM01062779">
    <property type="protein sequence ID" value="JAH45798.1"/>
    <property type="molecule type" value="Transcribed_RNA"/>
</dbReference>
<accession>A0A0E9SZ83</accession>
<feature type="transmembrane region" description="Helical" evidence="1">
    <location>
        <begin position="6"/>
        <end position="22"/>
    </location>
</feature>
<keyword evidence="1" id="KW-1133">Transmembrane helix</keyword>
<evidence type="ECO:0000256" key="1">
    <source>
        <dbReference type="SAM" id="Phobius"/>
    </source>
</evidence>
<name>A0A0E9SZ83_ANGAN</name>
<proteinExistence type="predicted"/>
<reference evidence="2" key="2">
    <citation type="journal article" date="2015" name="Fish Shellfish Immunol.">
        <title>Early steps in the European eel (Anguilla anguilla)-Vibrio vulnificus interaction in the gills: Role of the RtxA13 toxin.</title>
        <authorList>
            <person name="Callol A."/>
            <person name="Pajuelo D."/>
            <person name="Ebbesson L."/>
            <person name="Teles M."/>
            <person name="MacKenzie S."/>
            <person name="Amaro C."/>
        </authorList>
    </citation>
    <scope>NUCLEOTIDE SEQUENCE</scope>
</reference>